<evidence type="ECO:0000256" key="10">
    <source>
        <dbReference type="ARBA" id="ARBA00023201"/>
    </source>
</evidence>
<keyword evidence="10 12" id="KW-0739">Sodium transport</keyword>
<dbReference type="Proteomes" id="UP001153292">
    <property type="component" value="Chromosome 17"/>
</dbReference>
<keyword evidence="11 12" id="KW-0407">Ion channel</keyword>
<keyword evidence="6 13" id="KW-1133">Transmembrane helix</keyword>
<keyword evidence="3 12" id="KW-0813">Transport</keyword>
<evidence type="ECO:0000256" key="9">
    <source>
        <dbReference type="ARBA" id="ARBA00023136"/>
    </source>
</evidence>
<dbReference type="PRINTS" id="PR01078">
    <property type="entry name" value="AMINACHANNEL"/>
</dbReference>
<evidence type="ECO:0000256" key="11">
    <source>
        <dbReference type="ARBA" id="ARBA00023303"/>
    </source>
</evidence>
<evidence type="ECO:0000256" key="13">
    <source>
        <dbReference type="SAM" id="Phobius"/>
    </source>
</evidence>
<dbReference type="PANTHER" id="PTHR11690:SF253">
    <property type="entry name" value="PICKPOCKET 18-RELATED"/>
    <property type="match status" value="1"/>
</dbReference>
<proteinExistence type="inferred from homology"/>
<reference evidence="14" key="1">
    <citation type="submission" date="2021-12" db="EMBL/GenBank/DDBJ databases">
        <authorList>
            <person name="King R."/>
        </authorList>
    </citation>
    <scope>NUCLEOTIDE SEQUENCE</scope>
</reference>
<evidence type="ECO:0000313" key="15">
    <source>
        <dbReference type="Proteomes" id="UP001153292"/>
    </source>
</evidence>
<keyword evidence="15" id="KW-1185">Reference proteome</keyword>
<dbReference type="PANTHER" id="PTHR11690">
    <property type="entry name" value="AMILORIDE-SENSITIVE SODIUM CHANNEL-RELATED"/>
    <property type="match status" value="1"/>
</dbReference>
<keyword evidence="7" id="KW-0915">Sodium</keyword>
<dbReference type="Pfam" id="PF00858">
    <property type="entry name" value="ASC"/>
    <property type="match status" value="1"/>
</dbReference>
<organism evidence="14 15">
    <name type="scientific">Chilo suppressalis</name>
    <name type="common">Asiatic rice borer moth</name>
    <dbReference type="NCBI Taxonomy" id="168631"/>
    <lineage>
        <taxon>Eukaryota</taxon>
        <taxon>Metazoa</taxon>
        <taxon>Ecdysozoa</taxon>
        <taxon>Arthropoda</taxon>
        <taxon>Hexapoda</taxon>
        <taxon>Insecta</taxon>
        <taxon>Pterygota</taxon>
        <taxon>Neoptera</taxon>
        <taxon>Endopterygota</taxon>
        <taxon>Lepidoptera</taxon>
        <taxon>Glossata</taxon>
        <taxon>Ditrysia</taxon>
        <taxon>Pyraloidea</taxon>
        <taxon>Crambidae</taxon>
        <taxon>Crambinae</taxon>
        <taxon>Chilo</taxon>
    </lineage>
</organism>
<keyword evidence="8 12" id="KW-0406">Ion transport</keyword>
<evidence type="ECO:0000256" key="3">
    <source>
        <dbReference type="ARBA" id="ARBA00022448"/>
    </source>
</evidence>
<comment type="similarity">
    <text evidence="2 12">Belongs to the amiloride-sensitive sodium channel (TC 1.A.6) family.</text>
</comment>
<comment type="subcellular location">
    <subcellularLocation>
        <location evidence="1">Membrane</location>
        <topology evidence="1">Multi-pass membrane protein</topology>
    </subcellularLocation>
</comment>
<evidence type="ECO:0000313" key="14">
    <source>
        <dbReference type="EMBL" id="CAH0400329.1"/>
    </source>
</evidence>
<evidence type="ECO:0000256" key="12">
    <source>
        <dbReference type="RuleBase" id="RU000679"/>
    </source>
</evidence>
<evidence type="ECO:0000256" key="4">
    <source>
        <dbReference type="ARBA" id="ARBA00022461"/>
    </source>
</evidence>
<dbReference type="InterPro" id="IPR001873">
    <property type="entry name" value="ENaC"/>
</dbReference>
<name>A0ABN8B0T5_CHISP</name>
<evidence type="ECO:0000256" key="6">
    <source>
        <dbReference type="ARBA" id="ARBA00022989"/>
    </source>
</evidence>
<evidence type="ECO:0000256" key="5">
    <source>
        <dbReference type="ARBA" id="ARBA00022692"/>
    </source>
</evidence>
<evidence type="ECO:0000256" key="7">
    <source>
        <dbReference type="ARBA" id="ARBA00023053"/>
    </source>
</evidence>
<evidence type="ECO:0000256" key="2">
    <source>
        <dbReference type="ARBA" id="ARBA00007193"/>
    </source>
</evidence>
<feature type="transmembrane region" description="Helical" evidence="13">
    <location>
        <begin position="59"/>
        <end position="80"/>
    </location>
</feature>
<gene>
    <name evidence="14" type="ORF">CHILSU_LOCUS3519</name>
</gene>
<sequence>MDRAKEVWWETYRRKRSRRMNMENILRKSAFDTAAEYTSHSSIAGVKEIFAHNIGHYRLAWIAAFSAMVVATCYFLVHIWSDTLTKPLIVTMESSTYPISEIDFPAIAICNINRISKKTFNKRAEMLWSRFISNTASASANQTFREFKKLYGQLGRLVDSTWTQDFRNHPFSVIFDHEMIDEMLLTEMKELAPSCSDMLLRCAWAGELVKCSDIFTVRRTVKGHCCAFNFILDYDSAGSPERTIASAKRQMSAGISQGLNFILDPMLDDYLYPLGYVPGFDLFLFDPTHFADPSGGRVIHRLIEPNQVMLLHLKSVKQYATHEVRRYPLETRKCLFHDEQKQFGNMYSYSACIINCRIRTMQSLCKCTPYYLPAGKGVSICHLDNLACLNKYKEKLLYQYPKGAETKKGLETETQDSMNCPECLPDCEFTQHYTRAFKSPMSLQLSNLSEFGNKDLKTIFRKQLDLVNKSIVAIFQPTDDCTLDRLDVISYWFEVVSNIGGFAGIFMGFSFVAIAEIIYFILIRFPKILYDNYMEYH</sequence>
<keyword evidence="5 12" id="KW-0812">Transmembrane</keyword>
<evidence type="ECO:0000256" key="8">
    <source>
        <dbReference type="ARBA" id="ARBA00023065"/>
    </source>
</evidence>
<protein>
    <submittedName>
        <fullName evidence="14">Uncharacterized protein</fullName>
    </submittedName>
</protein>
<keyword evidence="4 12" id="KW-0894">Sodium channel</keyword>
<dbReference type="Gene3D" id="2.60.470.10">
    <property type="entry name" value="Acid-sensing ion channels like domains"/>
    <property type="match status" value="1"/>
</dbReference>
<evidence type="ECO:0000256" key="1">
    <source>
        <dbReference type="ARBA" id="ARBA00004141"/>
    </source>
</evidence>
<feature type="transmembrane region" description="Helical" evidence="13">
    <location>
        <begin position="499"/>
        <end position="522"/>
    </location>
</feature>
<dbReference type="EMBL" id="OU963910">
    <property type="protein sequence ID" value="CAH0400329.1"/>
    <property type="molecule type" value="Genomic_DNA"/>
</dbReference>
<keyword evidence="9 13" id="KW-0472">Membrane</keyword>
<accession>A0ABN8B0T5</accession>